<reference evidence="2" key="1">
    <citation type="submission" date="2022-01" db="EMBL/GenBank/DDBJ databases">
        <title>Comparative genomics reveals a dynamic genome evolution in the ectomycorrhizal milk-cap (Lactarius) mushrooms.</title>
        <authorList>
            <consortium name="DOE Joint Genome Institute"/>
            <person name="Lebreton A."/>
            <person name="Tang N."/>
            <person name="Kuo A."/>
            <person name="LaButti K."/>
            <person name="Drula E."/>
            <person name="Barry K."/>
            <person name="Clum A."/>
            <person name="Lipzen A."/>
            <person name="Mousain D."/>
            <person name="Ng V."/>
            <person name="Wang R."/>
            <person name="Wang X."/>
            <person name="Dai Y."/>
            <person name="Henrissat B."/>
            <person name="Grigoriev I.V."/>
            <person name="Guerin-Laguette A."/>
            <person name="Yu F."/>
            <person name="Martin F.M."/>
        </authorList>
    </citation>
    <scope>NUCLEOTIDE SEQUENCE</scope>
    <source>
        <strain evidence="2">QP</strain>
    </source>
</reference>
<feature type="region of interest" description="Disordered" evidence="1">
    <location>
        <begin position="23"/>
        <end position="141"/>
    </location>
</feature>
<dbReference type="Proteomes" id="UP001201163">
    <property type="component" value="Unassembled WGS sequence"/>
</dbReference>
<dbReference type="EMBL" id="JAKELL010000059">
    <property type="protein sequence ID" value="KAH8985903.1"/>
    <property type="molecule type" value="Genomic_DNA"/>
</dbReference>
<evidence type="ECO:0000313" key="3">
    <source>
        <dbReference type="Proteomes" id="UP001201163"/>
    </source>
</evidence>
<dbReference type="AlphaFoldDB" id="A0AAD4LFZ0"/>
<keyword evidence="3" id="KW-1185">Reference proteome</keyword>
<feature type="compositionally biased region" description="Polar residues" evidence="1">
    <location>
        <begin position="23"/>
        <end position="37"/>
    </location>
</feature>
<evidence type="ECO:0000256" key="1">
    <source>
        <dbReference type="SAM" id="MobiDB-lite"/>
    </source>
</evidence>
<evidence type="ECO:0000313" key="2">
    <source>
        <dbReference type="EMBL" id="KAH8985903.1"/>
    </source>
</evidence>
<organism evidence="2 3">
    <name type="scientific">Lactarius akahatsu</name>
    <dbReference type="NCBI Taxonomy" id="416441"/>
    <lineage>
        <taxon>Eukaryota</taxon>
        <taxon>Fungi</taxon>
        <taxon>Dikarya</taxon>
        <taxon>Basidiomycota</taxon>
        <taxon>Agaricomycotina</taxon>
        <taxon>Agaricomycetes</taxon>
        <taxon>Russulales</taxon>
        <taxon>Russulaceae</taxon>
        <taxon>Lactarius</taxon>
    </lineage>
</organism>
<proteinExistence type="predicted"/>
<sequence length="184" mass="19238">MASGAPQNTVDFVMGCHQQLSDLLTSLAEESQSSKQPGSPYPDANAPIGSPPFSEGGMVNDDAMNVDDDYTPQEGGPMGTESDNSSDHDVNSSVIFKIPEETLNATPDPGSESGSGSSQLGDNDGFLASDEDFPPYGGGDLPEIITQLQKQLAETLSLQHYLAWIGSNGTVKAYNAHAQGQKAS</sequence>
<gene>
    <name evidence="2" type="ORF">EDB92DRAFT_1949591</name>
</gene>
<accession>A0AAD4LFZ0</accession>
<name>A0AAD4LFZ0_9AGAM</name>
<protein>
    <submittedName>
        <fullName evidence="2">Uncharacterized protein</fullName>
    </submittedName>
</protein>
<comment type="caution">
    <text evidence="2">The sequence shown here is derived from an EMBL/GenBank/DDBJ whole genome shotgun (WGS) entry which is preliminary data.</text>
</comment>